<evidence type="ECO:0000313" key="2">
    <source>
        <dbReference type="EMBL" id="KAJ6849689.1"/>
    </source>
</evidence>
<gene>
    <name evidence="2" type="ORF">M6B38_268245</name>
</gene>
<feature type="compositionally biased region" description="Pro residues" evidence="1">
    <location>
        <begin position="57"/>
        <end position="69"/>
    </location>
</feature>
<sequence>MGKRHLSLSHHLIISLSLSPFYSYHLHKTIPTLSNQHSIFNNTPMQPDFFFSSTPKLPRPPTDSSPPPYSSSSISSFILPPPSLQAATTNIRDHHHLTRPSPPPWPSCAAATGHGPPPSVVVVRPTSPHAAQRTAVRSRAQQQLRSHIRARAALSAVDDATAVVAGSPWSGCPPATPPGSIVSSSSATYR</sequence>
<dbReference type="Proteomes" id="UP001140949">
    <property type="component" value="Unassembled WGS sequence"/>
</dbReference>
<feature type="compositionally biased region" description="Polar residues" evidence="1">
    <location>
        <begin position="181"/>
        <end position="190"/>
    </location>
</feature>
<proteinExistence type="predicted"/>
<evidence type="ECO:0000256" key="1">
    <source>
        <dbReference type="SAM" id="MobiDB-lite"/>
    </source>
</evidence>
<organism evidence="2 3">
    <name type="scientific">Iris pallida</name>
    <name type="common">Sweet iris</name>
    <dbReference type="NCBI Taxonomy" id="29817"/>
    <lineage>
        <taxon>Eukaryota</taxon>
        <taxon>Viridiplantae</taxon>
        <taxon>Streptophyta</taxon>
        <taxon>Embryophyta</taxon>
        <taxon>Tracheophyta</taxon>
        <taxon>Spermatophyta</taxon>
        <taxon>Magnoliopsida</taxon>
        <taxon>Liliopsida</taxon>
        <taxon>Asparagales</taxon>
        <taxon>Iridaceae</taxon>
        <taxon>Iridoideae</taxon>
        <taxon>Irideae</taxon>
        <taxon>Iris</taxon>
    </lineage>
</organism>
<name>A0AAX6I8Y1_IRIPA</name>
<keyword evidence="2" id="KW-0808">Transferase</keyword>
<feature type="region of interest" description="Disordered" evidence="1">
    <location>
        <begin position="50"/>
        <end position="73"/>
    </location>
</feature>
<dbReference type="AlphaFoldDB" id="A0AAX6I8Y1"/>
<protein>
    <submittedName>
        <fullName evidence="2">Proline-rich receptor-like protein kinase PERK12</fullName>
    </submittedName>
</protein>
<reference evidence="2" key="2">
    <citation type="submission" date="2023-04" db="EMBL/GenBank/DDBJ databases">
        <authorList>
            <person name="Bruccoleri R.E."/>
            <person name="Oakeley E.J."/>
            <person name="Faust A.-M."/>
            <person name="Dessus-Babus S."/>
            <person name="Altorfer M."/>
            <person name="Burckhardt D."/>
            <person name="Oertli M."/>
            <person name="Naumann U."/>
            <person name="Petersen F."/>
            <person name="Wong J."/>
        </authorList>
    </citation>
    <scope>NUCLEOTIDE SEQUENCE</scope>
    <source>
        <strain evidence="2">GSM-AAB239-AS_SAM_17_03QT</strain>
        <tissue evidence="2">Leaf</tissue>
    </source>
</reference>
<dbReference type="GO" id="GO:0016301">
    <property type="term" value="F:kinase activity"/>
    <property type="evidence" value="ECO:0007669"/>
    <property type="project" value="UniProtKB-KW"/>
</dbReference>
<dbReference type="EMBL" id="JANAVB010003400">
    <property type="protein sequence ID" value="KAJ6849689.1"/>
    <property type="molecule type" value="Genomic_DNA"/>
</dbReference>
<reference evidence="2" key="1">
    <citation type="journal article" date="2023" name="GigaByte">
        <title>Genome assembly of the bearded iris, Iris pallida Lam.</title>
        <authorList>
            <person name="Bruccoleri R.E."/>
            <person name="Oakeley E.J."/>
            <person name="Faust A.M.E."/>
            <person name="Altorfer M."/>
            <person name="Dessus-Babus S."/>
            <person name="Burckhardt D."/>
            <person name="Oertli M."/>
            <person name="Naumann U."/>
            <person name="Petersen F."/>
            <person name="Wong J."/>
        </authorList>
    </citation>
    <scope>NUCLEOTIDE SEQUENCE</scope>
    <source>
        <strain evidence="2">GSM-AAB239-AS_SAM_17_03QT</strain>
    </source>
</reference>
<feature type="region of interest" description="Disordered" evidence="1">
    <location>
        <begin position="166"/>
        <end position="190"/>
    </location>
</feature>
<keyword evidence="2" id="KW-0418">Kinase</keyword>
<accession>A0AAX6I8Y1</accession>
<evidence type="ECO:0000313" key="3">
    <source>
        <dbReference type="Proteomes" id="UP001140949"/>
    </source>
</evidence>
<keyword evidence="2" id="KW-0675">Receptor</keyword>
<keyword evidence="3" id="KW-1185">Reference proteome</keyword>
<comment type="caution">
    <text evidence="2">The sequence shown here is derived from an EMBL/GenBank/DDBJ whole genome shotgun (WGS) entry which is preliminary data.</text>
</comment>